<dbReference type="NCBIfam" id="NF000612">
    <property type="entry name" value="PRK00019.1"/>
    <property type="match status" value="1"/>
</dbReference>
<dbReference type="SUPFAM" id="SSF143800">
    <property type="entry name" value="L28p-like"/>
    <property type="match status" value="1"/>
</dbReference>
<evidence type="ECO:0000256" key="1">
    <source>
        <dbReference type="ARBA" id="ARBA00009296"/>
    </source>
</evidence>
<evidence type="ECO:0000256" key="4">
    <source>
        <dbReference type="ARBA" id="ARBA00022980"/>
    </source>
</evidence>
<keyword evidence="3 7" id="KW-0694">RNA-binding</keyword>
<dbReference type="OrthoDB" id="9803251at2"/>
<dbReference type="Proteomes" id="UP000232222">
    <property type="component" value="Chromosome"/>
</dbReference>
<dbReference type="InterPro" id="IPR042105">
    <property type="entry name" value="Ribosomal_bL31_sf"/>
</dbReference>
<sequence>MPKKDIHPRYWDDAKFVCTTCENVTISGSTKGQEVRLDICSNCHPFYTGNQQFANTAGRAEQFKAKFAKKDSLHANVAKASAEQKAKNVAKKK</sequence>
<dbReference type="HAMAP" id="MF_00501">
    <property type="entry name" value="Ribosomal_bL31_1"/>
    <property type="match status" value="1"/>
</dbReference>
<evidence type="ECO:0000256" key="7">
    <source>
        <dbReference type="HAMAP-Rule" id="MF_00501"/>
    </source>
</evidence>
<dbReference type="GO" id="GO:0019843">
    <property type="term" value="F:rRNA binding"/>
    <property type="evidence" value="ECO:0007669"/>
    <property type="project" value="UniProtKB-KW"/>
</dbReference>
<keyword evidence="4 7" id="KW-0689">Ribosomal protein</keyword>
<keyword evidence="5 7" id="KW-0687">Ribonucleoprotein</keyword>
<dbReference type="InterPro" id="IPR027491">
    <property type="entry name" value="Ribosomal_bL31_A"/>
</dbReference>
<keyword evidence="9" id="KW-1185">Reference proteome</keyword>
<dbReference type="RefSeq" id="WP_100609076.1">
    <property type="nucleotide sequence ID" value="NZ_CP024962.1"/>
</dbReference>
<dbReference type="InterPro" id="IPR002150">
    <property type="entry name" value="Ribosomal_bL31"/>
</dbReference>
<dbReference type="EMBL" id="CP024962">
    <property type="protein sequence ID" value="ATZ16114.1"/>
    <property type="molecule type" value="Genomic_DNA"/>
</dbReference>
<organism evidence="8 9">
    <name type="scientific">Entomoplasma freundtii</name>
    <dbReference type="NCBI Taxonomy" id="74700"/>
    <lineage>
        <taxon>Bacteria</taxon>
        <taxon>Bacillati</taxon>
        <taxon>Mycoplasmatota</taxon>
        <taxon>Mollicutes</taxon>
        <taxon>Entomoplasmatales</taxon>
        <taxon>Entomoplasmataceae</taxon>
        <taxon>Entomoplasma</taxon>
    </lineage>
</organism>
<dbReference type="Gene3D" id="4.10.830.30">
    <property type="entry name" value="Ribosomal protein L31"/>
    <property type="match status" value="1"/>
</dbReference>
<dbReference type="GO" id="GO:0003735">
    <property type="term" value="F:structural constituent of ribosome"/>
    <property type="evidence" value="ECO:0007669"/>
    <property type="project" value="InterPro"/>
</dbReference>
<reference evidence="8 9" key="1">
    <citation type="submission" date="2017-11" db="EMBL/GenBank/DDBJ databases">
        <title>Genome sequence of Entomoplasma freundtii BARC 318 (ATCC 51999).</title>
        <authorList>
            <person name="Lo W.-S."/>
            <person name="Gasparich G.E."/>
            <person name="Kuo C.-H."/>
        </authorList>
    </citation>
    <scope>NUCLEOTIDE SEQUENCE [LARGE SCALE GENOMIC DNA]</scope>
    <source>
        <strain evidence="8 9">BARC 318</strain>
    </source>
</reference>
<evidence type="ECO:0000256" key="5">
    <source>
        <dbReference type="ARBA" id="ARBA00023274"/>
    </source>
</evidence>
<gene>
    <name evidence="7 8" type="primary">rpmE</name>
    <name evidence="8" type="ORF">EFREU_v1c00870</name>
</gene>
<comment type="function">
    <text evidence="7">Binds the 23S rRNA.</text>
</comment>
<dbReference type="PROSITE" id="PS01143">
    <property type="entry name" value="RIBOSOMAL_L31"/>
    <property type="match status" value="1"/>
</dbReference>
<comment type="similarity">
    <text evidence="1 7">Belongs to the bacterial ribosomal protein bL31 family. Type A subfamily.</text>
</comment>
<dbReference type="AlphaFoldDB" id="A0A2K8NQP9"/>
<dbReference type="NCBIfam" id="TIGR00105">
    <property type="entry name" value="L31"/>
    <property type="match status" value="1"/>
</dbReference>
<dbReference type="GO" id="GO:0005840">
    <property type="term" value="C:ribosome"/>
    <property type="evidence" value="ECO:0007669"/>
    <property type="project" value="UniProtKB-KW"/>
</dbReference>
<dbReference type="Pfam" id="PF01197">
    <property type="entry name" value="Ribosomal_L31"/>
    <property type="match status" value="1"/>
</dbReference>
<evidence type="ECO:0000256" key="3">
    <source>
        <dbReference type="ARBA" id="ARBA00022884"/>
    </source>
</evidence>
<evidence type="ECO:0000313" key="9">
    <source>
        <dbReference type="Proteomes" id="UP000232222"/>
    </source>
</evidence>
<protein>
    <recommendedName>
        <fullName evidence="6 7">Large ribosomal subunit protein bL31</fullName>
    </recommendedName>
</protein>
<dbReference type="InterPro" id="IPR034704">
    <property type="entry name" value="Ribosomal_bL28/bL31-like_sf"/>
</dbReference>
<comment type="caution">
    <text evidence="7">Lacks conserved residue(s) required for the propagation of feature annotation.</text>
</comment>
<accession>A0A2K8NQP9</accession>
<evidence type="ECO:0000313" key="8">
    <source>
        <dbReference type="EMBL" id="ATZ16114.1"/>
    </source>
</evidence>
<dbReference type="PRINTS" id="PR01249">
    <property type="entry name" value="RIBOSOMALL31"/>
</dbReference>
<dbReference type="KEGG" id="efr:EFREU_v1c00870"/>
<proteinExistence type="inferred from homology"/>
<name>A0A2K8NQP9_9MOLU</name>
<evidence type="ECO:0000256" key="2">
    <source>
        <dbReference type="ARBA" id="ARBA00022730"/>
    </source>
</evidence>
<keyword evidence="2 7" id="KW-0699">rRNA-binding</keyword>
<comment type="subunit">
    <text evidence="7">Part of the 50S ribosomal subunit.</text>
</comment>
<dbReference type="PANTHER" id="PTHR33280">
    <property type="entry name" value="50S RIBOSOMAL PROTEIN L31, CHLOROPLASTIC"/>
    <property type="match status" value="1"/>
</dbReference>
<evidence type="ECO:0000256" key="6">
    <source>
        <dbReference type="ARBA" id="ARBA00035687"/>
    </source>
</evidence>
<dbReference type="GO" id="GO:1990904">
    <property type="term" value="C:ribonucleoprotein complex"/>
    <property type="evidence" value="ECO:0007669"/>
    <property type="project" value="UniProtKB-KW"/>
</dbReference>
<dbReference type="PANTHER" id="PTHR33280:SF1">
    <property type="entry name" value="LARGE RIBOSOMAL SUBUNIT PROTEIN BL31C"/>
    <property type="match status" value="1"/>
</dbReference>
<dbReference type="GO" id="GO:0006412">
    <property type="term" value="P:translation"/>
    <property type="evidence" value="ECO:0007669"/>
    <property type="project" value="UniProtKB-UniRule"/>
</dbReference>